<dbReference type="Proteomes" id="UP000887013">
    <property type="component" value="Unassembled WGS sequence"/>
</dbReference>
<accession>A0A8X6UJI4</accession>
<dbReference type="EMBL" id="BMAW01128772">
    <property type="protein sequence ID" value="GFU27392.1"/>
    <property type="molecule type" value="Genomic_DNA"/>
</dbReference>
<keyword evidence="2" id="KW-1185">Reference proteome</keyword>
<gene>
    <name evidence="1" type="ORF">NPIL_11421</name>
</gene>
<evidence type="ECO:0000313" key="1">
    <source>
        <dbReference type="EMBL" id="GFU27392.1"/>
    </source>
</evidence>
<sequence length="83" mass="9418">MSSDLRLGGVRESRRARAPAWEEGCGPWIVRHETSVARGLIRTTAPKGTTSWAPFFLFSFRHRVMDMFFYPFGLRGGRLVSAD</sequence>
<name>A0A8X6UJI4_NEPPI</name>
<organism evidence="1 2">
    <name type="scientific">Nephila pilipes</name>
    <name type="common">Giant wood spider</name>
    <name type="synonym">Nephila maculata</name>
    <dbReference type="NCBI Taxonomy" id="299642"/>
    <lineage>
        <taxon>Eukaryota</taxon>
        <taxon>Metazoa</taxon>
        <taxon>Ecdysozoa</taxon>
        <taxon>Arthropoda</taxon>
        <taxon>Chelicerata</taxon>
        <taxon>Arachnida</taxon>
        <taxon>Araneae</taxon>
        <taxon>Araneomorphae</taxon>
        <taxon>Entelegynae</taxon>
        <taxon>Araneoidea</taxon>
        <taxon>Nephilidae</taxon>
        <taxon>Nephila</taxon>
    </lineage>
</organism>
<comment type="caution">
    <text evidence="1">The sequence shown here is derived from an EMBL/GenBank/DDBJ whole genome shotgun (WGS) entry which is preliminary data.</text>
</comment>
<dbReference type="AlphaFoldDB" id="A0A8X6UJI4"/>
<protein>
    <submittedName>
        <fullName evidence="1">Uncharacterized protein</fullName>
    </submittedName>
</protein>
<reference evidence="1" key="1">
    <citation type="submission" date="2020-08" db="EMBL/GenBank/DDBJ databases">
        <title>Multicomponent nature underlies the extraordinary mechanical properties of spider dragline silk.</title>
        <authorList>
            <person name="Kono N."/>
            <person name="Nakamura H."/>
            <person name="Mori M."/>
            <person name="Yoshida Y."/>
            <person name="Ohtoshi R."/>
            <person name="Malay A.D."/>
            <person name="Moran D.A.P."/>
            <person name="Tomita M."/>
            <person name="Numata K."/>
            <person name="Arakawa K."/>
        </authorList>
    </citation>
    <scope>NUCLEOTIDE SEQUENCE</scope>
</reference>
<evidence type="ECO:0000313" key="2">
    <source>
        <dbReference type="Proteomes" id="UP000887013"/>
    </source>
</evidence>
<proteinExistence type="predicted"/>